<evidence type="ECO:0000313" key="1">
    <source>
        <dbReference type="EMBL" id="KAI4296006.1"/>
    </source>
</evidence>
<keyword evidence="2" id="KW-1185">Reference proteome</keyword>
<evidence type="ECO:0000313" key="2">
    <source>
        <dbReference type="Proteomes" id="UP000828941"/>
    </source>
</evidence>
<proteinExistence type="predicted"/>
<dbReference type="EMBL" id="CM039439">
    <property type="protein sequence ID" value="KAI4296006.1"/>
    <property type="molecule type" value="Genomic_DNA"/>
</dbReference>
<sequence>MSELPPEVIADILSRLPVKELLRYRCTSKSWLSLIDSPEFILMHLRKSFETSSNLNLIFRQKSELYQVNFDALDEAVELNHPLMCYSNRIKVLGTCNGLLCICNVAEDIAFWNPSIRKHKILPYLPVDRRPDSETSVFVARVYGFGYDSYYDDYKLLRISYFINLHDRTFDSQVKLYSLRRNEWKSIESMPYALCCARTMGVFAGGALHWVVTRKLEPNEPDLIVAFDLRFENFKEVPLPDTGNEQFEMDVALLGGCLCMIANYQKIRVDVWVMKKYGLKDSWCKLFTLTQIHDLRSFKYVKPITYSNDGNKVLLELEQRKLCWYDLRNKGLTYIRISRLPTLIETGLCQGSLVPPATFESKNHGKQKKLGHEKTKKKRDDFLSEGFKLTL</sequence>
<name>A0ACB9KFR6_BAUVA</name>
<gene>
    <name evidence="1" type="ORF">L6164_035996</name>
</gene>
<protein>
    <submittedName>
        <fullName evidence="1">Uncharacterized protein</fullName>
    </submittedName>
</protein>
<organism evidence="1 2">
    <name type="scientific">Bauhinia variegata</name>
    <name type="common">Purple orchid tree</name>
    <name type="synonym">Phanera variegata</name>
    <dbReference type="NCBI Taxonomy" id="167791"/>
    <lineage>
        <taxon>Eukaryota</taxon>
        <taxon>Viridiplantae</taxon>
        <taxon>Streptophyta</taxon>
        <taxon>Embryophyta</taxon>
        <taxon>Tracheophyta</taxon>
        <taxon>Spermatophyta</taxon>
        <taxon>Magnoliopsida</taxon>
        <taxon>eudicotyledons</taxon>
        <taxon>Gunneridae</taxon>
        <taxon>Pentapetalae</taxon>
        <taxon>rosids</taxon>
        <taxon>fabids</taxon>
        <taxon>Fabales</taxon>
        <taxon>Fabaceae</taxon>
        <taxon>Cercidoideae</taxon>
        <taxon>Cercideae</taxon>
        <taxon>Bauhiniinae</taxon>
        <taxon>Bauhinia</taxon>
    </lineage>
</organism>
<accession>A0ACB9KFR6</accession>
<comment type="caution">
    <text evidence="1">The sequence shown here is derived from an EMBL/GenBank/DDBJ whole genome shotgun (WGS) entry which is preliminary data.</text>
</comment>
<reference evidence="1 2" key="1">
    <citation type="journal article" date="2022" name="DNA Res.">
        <title>Chromosomal-level genome assembly of the orchid tree Bauhinia variegata (Leguminosae; Cercidoideae) supports the allotetraploid origin hypothesis of Bauhinia.</title>
        <authorList>
            <person name="Zhong Y."/>
            <person name="Chen Y."/>
            <person name="Zheng D."/>
            <person name="Pang J."/>
            <person name="Liu Y."/>
            <person name="Luo S."/>
            <person name="Meng S."/>
            <person name="Qian L."/>
            <person name="Wei D."/>
            <person name="Dai S."/>
            <person name="Zhou R."/>
        </authorList>
    </citation>
    <scope>NUCLEOTIDE SEQUENCE [LARGE SCALE GENOMIC DNA]</scope>
    <source>
        <strain evidence="1">BV-YZ2020</strain>
    </source>
</reference>
<dbReference type="Proteomes" id="UP000828941">
    <property type="component" value="Chromosome 14"/>
</dbReference>